<protein>
    <submittedName>
        <fullName evidence="1">Uncharacterized protein</fullName>
    </submittedName>
</protein>
<dbReference type="EMBL" id="AQGQ01000064">
    <property type="protein sequence ID" value="EOD55061.1"/>
    <property type="molecule type" value="Genomic_DNA"/>
</dbReference>
<dbReference type="Proteomes" id="UP000013526">
    <property type="component" value="Unassembled WGS sequence"/>
</dbReference>
<keyword evidence="2" id="KW-1185">Reference proteome</keyword>
<name>R1H380_9GAMM</name>
<proteinExistence type="predicted"/>
<dbReference type="AlphaFoldDB" id="R1H380"/>
<evidence type="ECO:0000313" key="2">
    <source>
        <dbReference type="Proteomes" id="UP000013526"/>
    </source>
</evidence>
<gene>
    <name evidence="1" type="ORF">G113_10949</name>
</gene>
<evidence type="ECO:0000313" key="1">
    <source>
        <dbReference type="EMBL" id="EOD55061.1"/>
    </source>
</evidence>
<accession>R1H380</accession>
<reference evidence="1 2" key="1">
    <citation type="journal article" date="2013" name="Genome Announc.">
        <title>Draft Genome Sequence of Aeromonas molluscorum Strain 848TT, Isolated from Bivalve Molluscs.</title>
        <authorList>
            <person name="Spataro N."/>
            <person name="Farfan M."/>
            <person name="Albarral V."/>
            <person name="Sanglas A."/>
            <person name="Loren J.G."/>
            <person name="Fuste M.C."/>
            <person name="Bosch E."/>
        </authorList>
    </citation>
    <scope>NUCLEOTIDE SEQUENCE [LARGE SCALE GENOMIC DNA]</scope>
    <source>
        <strain evidence="1 2">848</strain>
    </source>
</reference>
<sequence length="99" mass="10569">MERAAILTVSVPSGGVFIRQRFARPLILMIMGHLARATADRCGIVTTVAVVAMLSLIACRLFDPLDGGRRVLMVAAGFAHDESLLNGSRPYGILNTSTV</sequence>
<comment type="caution">
    <text evidence="1">The sequence shown here is derived from an EMBL/GenBank/DDBJ whole genome shotgun (WGS) entry which is preliminary data.</text>
</comment>
<organism evidence="1 2">
    <name type="scientific">Aeromonas molluscorum 848</name>
    <dbReference type="NCBI Taxonomy" id="1268236"/>
    <lineage>
        <taxon>Bacteria</taxon>
        <taxon>Pseudomonadati</taxon>
        <taxon>Pseudomonadota</taxon>
        <taxon>Gammaproteobacteria</taxon>
        <taxon>Aeromonadales</taxon>
        <taxon>Aeromonadaceae</taxon>
        <taxon>Aeromonas</taxon>
    </lineage>
</organism>